<gene>
    <name evidence="4" type="ORF">SYK_13780</name>
</gene>
<organism evidence="4 5">
    <name type="scientific">Pseudodesulfovibrio nedwellii</name>
    <dbReference type="NCBI Taxonomy" id="2973072"/>
    <lineage>
        <taxon>Bacteria</taxon>
        <taxon>Pseudomonadati</taxon>
        <taxon>Thermodesulfobacteriota</taxon>
        <taxon>Desulfovibrionia</taxon>
        <taxon>Desulfovibrionales</taxon>
        <taxon>Desulfovibrionaceae</taxon>
    </lineage>
</organism>
<reference evidence="4 5" key="1">
    <citation type="submission" date="2022-08" db="EMBL/GenBank/DDBJ databases">
        <title>Genome Sequence of the sulphate-reducing bacterium, Pseudodesulfovibrio sp. SYK.</title>
        <authorList>
            <person name="Kondo R."/>
            <person name="Kataoka T."/>
        </authorList>
    </citation>
    <scope>NUCLEOTIDE SEQUENCE [LARGE SCALE GENOMIC DNA]</scope>
    <source>
        <strain evidence="4 5">SYK</strain>
    </source>
</reference>
<dbReference type="PANTHER" id="PTHR44591:SF3">
    <property type="entry name" value="RESPONSE REGULATORY DOMAIN-CONTAINING PROTEIN"/>
    <property type="match status" value="1"/>
</dbReference>
<evidence type="ECO:0000256" key="2">
    <source>
        <dbReference type="PROSITE-ProRule" id="PRU00169"/>
    </source>
</evidence>
<dbReference type="SUPFAM" id="SSF52172">
    <property type="entry name" value="CheY-like"/>
    <property type="match status" value="1"/>
</dbReference>
<evidence type="ECO:0000313" key="4">
    <source>
        <dbReference type="EMBL" id="BDQ37018.1"/>
    </source>
</evidence>
<evidence type="ECO:0000313" key="5">
    <source>
        <dbReference type="Proteomes" id="UP001317742"/>
    </source>
</evidence>
<keyword evidence="1 2" id="KW-0597">Phosphoprotein</keyword>
<dbReference type="InterPro" id="IPR001789">
    <property type="entry name" value="Sig_transdc_resp-reg_receiver"/>
</dbReference>
<dbReference type="SMART" id="SM00448">
    <property type="entry name" value="REC"/>
    <property type="match status" value="1"/>
</dbReference>
<dbReference type="Proteomes" id="UP001317742">
    <property type="component" value="Chromosome"/>
</dbReference>
<dbReference type="Pfam" id="PF00072">
    <property type="entry name" value="Response_reg"/>
    <property type="match status" value="1"/>
</dbReference>
<proteinExistence type="predicted"/>
<accession>A0ABM8B0C1</accession>
<dbReference type="PANTHER" id="PTHR44591">
    <property type="entry name" value="STRESS RESPONSE REGULATOR PROTEIN 1"/>
    <property type="match status" value="1"/>
</dbReference>
<feature type="domain" description="Response regulatory" evidence="3">
    <location>
        <begin position="19"/>
        <end position="133"/>
    </location>
</feature>
<feature type="modified residue" description="4-aspartylphosphate" evidence="2">
    <location>
        <position position="68"/>
    </location>
</feature>
<dbReference type="EMBL" id="AP026709">
    <property type="protein sequence ID" value="BDQ37018.1"/>
    <property type="molecule type" value="Genomic_DNA"/>
</dbReference>
<evidence type="ECO:0000256" key="1">
    <source>
        <dbReference type="ARBA" id="ARBA00022553"/>
    </source>
</evidence>
<evidence type="ECO:0000259" key="3">
    <source>
        <dbReference type="PROSITE" id="PS50110"/>
    </source>
</evidence>
<protein>
    <recommendedName>
        <fullName evidence="3">Response regulatory domain-containing protein</fullName>
    </recommendedName>
</protein>
<dbReference type="InterPro" id="IPR011006">
    <property type="entry name" value="CheY-like_superfamily"/>
</dbReference>
<name>A0ABM8B0C1_9BACT</name>
<sequence length="159" mass="17633">MFTNYQAGQIDGDTMEQLKILLVDDEERLLSTTKKLFEKMGIYALTASSGKDALSILEEQAVDVVFLDIKMPGMDGMEALQRIKKNYPLMEVIILTGHATMETAVECLKLGALDYLIKPVSMKDFLGKAEEAFEKVTLQKQKIHSARMVEATGGQGGLR</sequence>
<dbReference type="Gene3D" id="3.40.50.2300">
    <property type="match status" value="1"/>
</dbReference>
<keyword evidence="5" id="KW-1185">Reference proteome</keyword>
<dbReference type="InterPro" id="IPR050595">
    <property type="entry name" value="Bact_response_regulator"/>
</dbReference>
<dbReference type="PROSITE" id="PS50110">
    <property type="entry name" value="RESPONSE_REGULATORY"/>
    <property type="match status" value="1"/>
</dbReference>